<feature type="compositionally biased region" description="Polar residues" evidence="1">
    <location>
        <begin position="38"/>
        <end position="47"/>
    </location>
</feature>
<evidence type="ECO:0000256" key="1">
    <source>
        <dbReference type="SAM" id="MobiDB-lite"/>
    </source>
</evidence>
<dbReference type="OrthoDB" id="3800479at2759"/>
<proteinExistence type="predicted"/>
<sequence length="193" mass="20990">MSTWYCCQCGAGPRSVANEPACCGDGEPCGHQRCSSCSSGSDAATLNSDSEEELSEDEGVSEARSDLFRPSYLPLSNSTALSTPSTDAESYSFLTPNGVHTAITLPLDLPSHSIPLTRTDFSETRTAHVPDILHTPTQAPSEKKKKPVQVWYCCYCGNGPQSLRLDAACCYCHYHQKCNGCRTELQKQYYEGS</sequence>
<accession>A0A6A5YL17</accession>
<gene>
    <name evidence="2" type="ORF">BDV96DRAFT_292922</name>
</gene>
<name>A0A6A5YL17_9PLEO</name>
<keyword evidence="3" id="KW-1185">Reference proteome</keyword>
<feature type="region of interest" description="Disordered" evidence="1">
    <location>
        <begin position="38"/>
        <end position="63"/>
    </location>
</feature>
<protein>
    <submittedName>
        <fullName evidence="2">Uncharacterized protein</fullName>
    </submittedName>
</protein>
<dbReference type="Proteomes" id="UP000799770">
    <property type="component" value="Unassembled WGS sequence"/>
</dbReference>
<evidence type="ECO:0000313" key="2">
    <source>
        <dbReference type="EMBL" id="KAF2107663.1"/>
    </source>
</evidence>
<dbReference type="AlphaFoldDB" id="A0A6A5YL17"/>
<dbReference type="EMBL" id="ML977352">
    <property type="protein sequence ID" value="KAF2107663.1"/>
    <property type="molecule type" value="Genomic_DNA"/>
</dbReference>
<reference evidence="2" key="1">
    <citation type="journal article" date="2020" name="Stud. Mycol.">
        <title>101 Dothideomycetes genomes: a test case for predicting lifestyles and emergence of pathogens.</title>
        <authorList>
            <person name="Haridas S."/>
            <person name="Albert R."/>
            <person name="Binder M."/>
            <person name="Bloem J."/>
            <person name="Labutti K."/>
            <person name="Salamov A."/>
            <person name="Andreopoulos B."/>
            <person name="Baker S."/>
            <person name="Barry K."/>
            <person name="Bills G."/>
            <person name="Bluhm B."/>
            <person name="Cannon C."/>
            <person name="Castanera R."/>
            <person name="Culley D."/>
            <person name="Daum C."/>
            <person name="Ezra D."/>
            <person name="Gonzalez J."/>
            <person name="Henrissat B."/>
            <person name="Kuo A."/>
            <person name="Liang C."/>
            <person name="Lipzen A."/>
            <person name="Lutzoni F."/>
            <person name="Magnuson J."/>
            <person name="Mondo S."/>
            <person name="Nolan M."/>
            <person name="Ohm R."/>
            <person name="Pangilinan J."/>
            <person name="Park H.-J."/>
            <person name="Ramirez L."/>
            <person name="Alfaro M."/>
            <person name="Sun H."/>
            <person name="Tritt A."/>
            <person name="Yoshinaga Y."/>
            <person name="Zwiers L.-H."/>
            <person name="Turgeon B."/>
            <person name="Goodwin S."/>
            <person name="Spatafora J."/>
            <person name="Crous P."/>
            <person name="Grigoriev I."/>
        </authorList>
    </citation>
    <scope>NUCLEOTIDE SEQUENCE</scope>
    <source>
        <strain evidence="2">CBS 627.86</strain>
    </source>
</reference>
<feature type="compositionally biased region" description="Acidic residues" evidence="1">
    <location>
        <begin position="49"/>
        <end position="60"/>
    </location>
</feature>
<evidence type="ECO:0000313" key="3">
    <source>
        <dbReference type="Proteomes" id="UP000799770"/>
    </source>
</evidence>
<organism evidence="2 3">
    <name type="scientific">Lophiotrema nucula</name>
    <dbReference type="NCBI Taxonomy" id="690887"/>
    <lineage>
        <taxon>Eukaryota</taxon>
        <taxon>Fungi</taxon>
        <taxon>Dikarya</taxon>
        <taxon>Ascomycota</taxon>
        <taxon>Pezizomycotina</taxon>
        <taxon>Dothideomycetes</taxon>
        <taxon>Pleosporomycetidae</taxon>
        <taxon>Pleosporales</taxon>
        <taxon>Lophiotremataceae</taxon>
        <taxon>Lophiotrema</taxon>
    </lineage>
</organism>